<evidence type="ECO:0000256" key="19">
    <source>
        <dbReference type="SAM" id="Phobius"/>
    </source>
</evidence>
<evidence type="ECO:0000256" key="8">
    <source>
        <dbReference type="ARBA" id="ARBA00022777"/>
    </source>
</evidence>
<dbReference type="Proteomes" id="UP000581688">
    <property type="component" value="Unassembled WGS sequence"/>
</dbReference>
<dbReference type="PANTHER" id="PTHR34299">
    <property type="entry name" value="DIACYLGLYCEROL KINASE"/>
    <property type="match status" value="1"/>
</dbReference>
<dbReference type="AlphaFoldDB" id="A0A841Q7B7"/>
<evidence type="ECO:0000256" key="11">
    <source>
        <dbReference type="ARBA" id="ARBA00023098"/>
    </source>
</evidence>
<keyword evidence="11" id="KW-0443">Lipid metabolism</keyword>
<dbReference type="GO" id="GO:0005524">
    <property type="term" value="F:ATP binding"/>
    <property type="evidence" value="ECO:0007669"/>
    <property type="project" value="UniProtKB-KW"/>
</dbReference>
<evidence type="ECO:0000256" key="10">
    <source>
        <dbReference type="ARBA" id="ARBA00022989"/>
    </source>
</evidence>
<dbReference type="GO" id="GO:0005886">
    <property type="term" value="C:plasma membrane"/>
    <property type="evidence" value="ECO:0007669"/>
    <property type="project" value="UniProtKB-SubCell"/>
</dbReference>
<keyword evidence="5" id="KW-0808">Transferase</keyword>
<feature type="transmembrane region" description="Helical" evidence="19">
    <location>
        <begin position="98"/>
        <end position="120"/>
    </location>
</feature>
<dbReference type="CDD" id="cd14265">
    <property type="entry name" value="UDPK_IM_like"/>
    <property type="match status" value="1"/>
</dbReference>
<name>A0A841Q7B7_9BACI</name>
<evidence type="ECO:0000256" key="18">
    <source>
        <dbReference type="PIRSR" id="PIRSR600829-4"/>
    </source>
</evidence>
<keyword evidence="13" id="KW-0594">Phospholipid biosynthesis</keyword>
<comment type="similarity">
    <text evidence="2">Belongs to the bacterial diacylglycerol kinase family.</text>
</comment>
<comment type="caution">
    <text evidence="20">The sequence shown here is derived from an EMBL/GenBank/DDBJ whole genome shotgun (WGS) entry which is preliminary data.</text>
</comment>
<feature type="transmembrane region" description="Helical" evidence="19">
    <location>
        <begin position="58"/>
        <end position="78"/>
    </location>
</feature>
<dbReference type="RefSeq" id="WP_174494629.1">
    <property type="nucleotide sequence ID" value="NZ_CADDWK010000001.1"/>
</dbReference>
<feature type="binding site" evidence="17">
    <location>
        <position position="79"/>
    </location>
    <ligand>
        <name>ATP</name>
        <dbReference type="ChEBI" id="CHEBI:30616"/>
    </ligand>
</feature>
<dbReference type="GO" id="GO:0008654">
    <property type="term" value="P:phospholipid biosynthetic process"/>
    <property type="evidence" value="ECO:0007669"/>
    <property type="project" value="UniProtKB-KW"/>
</dbReference>
<keyword evidence="8 20" id="KW-0418">Kinase</keyword>
<dbReference type="GO" id="GO:0046872">
    <property type="term" value="F:metal ion binding"/>
    <property type="evidence" value="ECO:0007669"/>
    <property type="project" value="UniProtKB-KW"/>
</dbReference>
<evidence type="ECO:0000256" key="14">
    <source>
        <dbReference type="ARBA" id="ARBA00023264"/>
    </source>
</evidence>
<evidence type="ECO:0000256" key="4">
    <source>
        <dbReference type="ARBA" id="ARBA00022516"/>
    </source>
</evidence>
<keyword evidence="18" id="KW-0460">Magnesium</keyword>
<gene>
    <name evidence="20" type="ORF">HNQ94_002785</name>
</gene>
<evidence type="ECO:0000256" key="15">
    <source>
        <dbReference type="PIRSR" id="PIRSR600829-1"/>
    </source>
</evidence>
<keyword evidence="12 19" id="KW-0472">Membrane</keyword>
<evidence type="ECO:0000256" key="16">
    <source>
        <dbReference type="PIRSR" id="PIRSR600829-2"/>
    </source>
</evidence>
<dbReference type="GO" id="GO:0016301">
    <property type="term" value="F:kinase activity"/>
    <property type="evidence" value="ECO:0007669"/>
    <property type="project" value="UniProtKB-KW"/>
</dbReference>
<feature type="active site" description="Proton acceptor" evidence="15">
    <location>
        <position position="72"/>
    </location>
</feature>
<dbReference type="InterPro" id="IPR033717">
    <property type="entry name" value="UDPK"/>
</dbReference>
<keyword evidence="10 19" id="KW-1133">Transmembrane helix</keyword>
<feature type="binding site" evidence="17">
    <location>
        <position position="31"/>
    </location>
    <ligand>
        <name>ATP</name>
        <dbReference type="ChEBI" id="CHEBI:30616"/>
    </ligand>
</feature>
<evidence type="ECO:0000256" key="2">
    <source>
        <dbReference type="ARBA" id="ARBA00005967"/>
    </source>
</evidence>
<evidence type="ECO:0000313" key="20">
    <source>
        <dbReference type="EMBL" id="MBB6454310.1"/>
    </source>
</evidence>
<feature type="transmembrane region" description="Helical" evidence="19">
    <location>
        <begin position="34"/>
        <end position="51"/>
    </location>
</feature>
<evidence type="ECO:0000256" key="9">
    <source>
        <dbReference type="ARBA" id="ARBA00022840"/>
    </source>
</evidence>
<feature type="binding site" evidence="18">
    <location>
        <position position="79"/>
    </location>
    <ligand>
        <name>a divalent metal cation</name>
        <dbReference type="ChEBI" id="CHEBI:60240"/>
    </ligand>
</feature>
<accession>A0A841Q7B7</accession>
<feature type="binding site" evidence="16">
    <location>
        <position position="72"/>
    </location>
    <ligand>
        <name>substrate</name>
    </ligand>
</feature>
<evidence type="ECO:0000256" key="6">
    <source>
        <dbReference type="ARBA" id="ARBA00022692"/>
    </source>
</evidence>
<evidence type="ECO:0000256" key="5">
    <source>
        <dbReference type="ARBA" id="ARBA00022679"/>
    </source>
</evidence>
<keyword evidence="6 19" id="KW-0812">Transmembrane</keyword>
<keyword evidence="21" id="KW-1185">Reference proteome</keyword>
<evidence type="ECO:0000256" key="3">
    <source>
        <dbReference type="ARBA" id="ARBA00022475"/>
    </source>
</evidence>
<dbReference type="PANTHER" id="PTHR34299:SF1">
    <property type="entry name" value="DIACYLGLYCEROL KINASE"/>
    <property type="match status" value="1"/>
</dbReference>
<keyword evidence="9 17" id="KW-0067">ATP-binding</keyword>
<evidence type="ECO:0000313" key="21">
    <source>
        <dbReference type="Proteomes" id="UP000581688"/>
    </source>
</evidence>
<keyword evidence="18" id="KW-0479">Metal-binding</keyword>
<evidence type="ECO:0000256" key="1">
    <source>
        <dbReference type="ARBA" id="ARBA00004651"/>
    </source>
</evidence>
<keyword evidence="7 17" id="KW-0547">Nucleotide-binding</keyword>
<dbReference type="Pfam" id="PF01219">
    <property type="entry name" value="DAGK_prokar"/>
    <property type="match status" value="1"/>
</dbReference>
<evidence type="ECO:0000256" key="17">
    <source>
        <dbReference type="PIRSR" id="PIRSR600829-3"/>
    </source>
</evidence>
<comment type="cofactor">
    <cofactor evidence="18">
        <name>Mg(2+)</name>
        <dbReference type="ChEBI" id="CHEBI:18420"/>
    </cofactor>
    <text evidence="18">Mn(2+), Zn(2+), Cd(2+) and Co(2+) support activity to lesser extents.</text>
</comment>
<evidence type="ECO:0000256" key="12">
    <source>
        <dbReference type="ARBA" id="ARBA00023136"/>
    </source>
</evidence>
<feature type="binding site" evidence="18">
    <location>
        <position position="31"/>
    </location>
    <ligand>
        <name>a divalent metal cation</name>
        <dbReference type="ChEBI" id="CHEBI:60240"/>
    </ligand>
</feature>
<keyword evidence="14" id="KW-1208">Phospholipid metabolism</keyword>
<dbReference type="InterPro" id="IPR036945">
    <property type="entry name" value="DAGK_sf"/>
</dbReference>
<evidence type="ECO:0000256" key="7">
    <source>
        <dbReference type="ARBA" id="ARBA00022741"/>
    </source>
</evidence>
<sequence>MSSGLKETKKKKKGIGLRYALKGVNFVWAEEKNFKIHSLSAVCVILLGFLFRLSNTEWLFLMFSITIVFVTEMLNSAFESLVDELYPHYHPIAGKVKDIAAGSVLIAAIGAAITGFIIFVPKIIFLIF</sequence>
<feature type="binding site" evidence="17">
    <location>
        <begin position="97"/>
        <end position="98"/>
    </location>
    <ligand>
        <name>ATP</name>
        <dbReference type="ChEBI" id="CHEBI:30616"/>
    </ligand>
</feature>
<feature type="binding site" evidence="17">
    <location>
        <position position="19"/>
    </location>
    <ligand>
        <name>ATP</name>
        <dbReference type="ChEBI" id="CHEBI:30616"/>
    </ligand>
</feature>
<dbReference type="InterPro" id="IPR000829">
    <property type="entry name" value="DAGK"/>
</dbReference>
<organism evidence="20 21">
    <name type="scientific">Salirhabdus euzebyi</name>
    <dbReference type="NCBI Taxonomy" id="394506"/>
    <lineage>
        <taxon>Bacteria</taxon>
        <taxon>Bacillati</taxon>
        <taxon>Bacillota</taxon>
        <taxon>Bacilli</taxon>
        <taxon>Bacillales</taxon>
        <taxon>Bacillaceae</taxon>
        <taxon>Salirhabdus</taxon>
    </lineage>
</organism>
<comment type="subcellular location">
    <subcellularLocation>
        <location evidence="1">Cell membrane</location>
        <topology evidence="1">Multi-pass membrane protein</topology>
    </subcellularLocation>
</comment>
<evidence type="ECO:0000256" key="13">
    <source>
        <dbReference type="ARBA" id="ARBA00023209"/>
    </source>
</evidence>
<reference evidence="20 21" key="1">
    <citation type="submission" date="2020-08" db="EMBL/GenBank/DDBJ databases">
        <title>Genomic Encyclopedia of Type Strains, Phase IV (KMG-IV): sequencing the most valuable type-strain genomes for metagenomic binning, comparative biology and taxonomic classification.</title>
        <authorList>
            <person name="Goeker M."/>
        </authorList>
    </citation>
    <scope>NUCLEOTIDE SEQUENCE [LARGE SCALE GENOMIC DNA]</scope>
    <source>
        <strain evidence="20 21">DSM 19612</strain>
    </source>
</reference>
<dbReference type="EMBL" id="JACHGH010000008">
    <property type="protein sequence ID" value="MBB6454310.1"/>
    <property type="molecule type" value="Genomic_DNA"/>
</dbReference>
<keyword evidence="4" id="KW-0444">Lipid biosynthesis</keyword>
<keyword evidence="3" id="KW-1003">Cell membrane</keyword>
<proteinExistence type="inferred from homology"/>
<protein>
    <submittedName>
        <fullName evidence="20">Diacylglycerol kinase</fullName>
    </submittedName>
</protein>
<dbReference type="Gene3D" id="1.10.287.3610">
    <property type="match status" value="1"/>
</dbReference>